<dbReference type="Gene3D" id="3.90.180.10">
    <property type="entry name" value="Medium-chain alcohol dehydrogenases, catalytic domain"/>
    <property type="match status" value="1"/>
</dbReference>
<proteinExistence type="inferred from homology"/>
<dbReference type="PROSITE" id="PS00059">
    <property type="entry name" value="ADH_ZINC"/>
    <property type="match status" value="1"/>
</dbReference>
<keyword evidence="4" id="KW-0560">Oxidoreductase</keyword>
<comment type="caution">
    <text evidence="7">The sequence shown here is derived from an EMBL/GenBank/DDBJ whole genome shotgun (WGS) entry which is preliminary data.</text>
</comment>
<protein>
    <submittedName>
        <fullName evidence="7">Cinnamyl alcohol dehydrogenase 8</fullName>
    </submittedName>
</protein>
<dbReference type="GO" id="GO:0016616">
    <property type="term" value="F:oxidoreductase activity, acting on the CH-OH group of donors, NAD or NADP as acceptor"/>
    <property type="evidence" value="ECO:0007669"/>
    <property type="project" value="InterPro"/>
</dbReference>
<dbReference type="InParanoid" id="A0A2R5GGK8"/>
<dbReference type="InterPro" id="IPR011032">
    <property type="entry name" value="GroES-like_sf"/>
</dbReference>
<dbReference type="PANTHER" id="PTHR42683">
    <property type="entry name" value="ALDEHYDE REDUCTASE"/>
    <property type="match status" value="1"/>
</dbReference>
<dbReference type="InterPro" id="IPR020843">
    <property type="entry name" value="ER"/>
</dbReference>
<evidence type="ECO:0000256" key="4">
    <source>
        <dbReference type="ARBA" id="ARBA00023002"/>
    </source>
</evidence>
<dbReference type="SUPFAM" id="SSF50129">
    <property type="entry name" value="GroES-like"/>
    <property type="match status" value="1"/>
</dbReference>
<organism evidence="7 8">
    <name type="scientific">Hondaea fermentalgiana</name>
    <dbReference type="NCBI Taxonomy" id="2315210"/>
    <lineage>
        <taxon>Eukaryota</taxon>
        <taxon>Sar</taxon>
        <taxon>Stramenopiles</taxon>
        <taxon>Bigyra</taxon>
        <taxon>Labyrinthulomycetes</taxon>
        <taxon>Thraustochytrida</taxon>
        <taxon>Thraustochytriidae</taxon>
        <taxon>Hondaea</taxon>
    </lineage>
</organism>
<evidence type="ECO:0000259" key="6">
    <source>
        <dbReference type="SMART" id="SM00829"/>
    </source>
</evidence>
<keyword evidence="8" id="KW-1185">Reference proteome</keyword>
<evidence type="ECO:0000256" key="1">
    <source>
        <dbReference type="ARBA" id="ARBA00001947"/>
    </source>
</evidence>
<dbReference type="CDD" id="cd05283">
    <property type="entry name" value="CAD1"/>
    <property type="match status" value="1"/>
</dbReference>
<dbReference type="AlphaFoldDB" id="A0A2R5GGK8"/>
<dbReference type="Proteomes" id="UP000241890">
    <property type="component" value="Unassembled WGS sequence"/>
</dbReference>
<dbReference type="SUPFAM" id="SSF51735">
    <property type="entry name" value="NAD(P)-binding Rossmann-fold domains"/>
    <property type="match status" value="1"/>
</dbReference>
<comment type="similarity">
    <text evidence="5">Belongs to the zinc-containing alcohol dehydrogenase family.</text>
</comment>
<evidence type="ECO:0000313" key="7">
    <source>
        <dbReference type="EMBL" id="GBG30017.1"/>
    </source>
</evidence>
<dbReference type="Gene3D" id="3.40.50.720">
    <property type="entry name" value="NAD(P)-binding Rossmann-like Domain"/>
    <property type="match status" value="1"/>
</dbReference>
<dbReference type="OrthoDB" id="1879366at2759"/>
<dbReference type="GO" id="GO:0008270">
    <property type="term" value="F:zinc ion binding"/>
    <property type="evidence" value="ECO:0007669"/>
    <property type="project" value="InterPro"/>
</dbReference>
<reference evidence="7 8" key="1">
    <citation type="submission" date="2017-12" db="EMBL/GenBank/DDBJ databases">
        <title>Sequencing, de novo assembly and annotation of complete genome of a new Thraustochytrid species, strain FCC1311.</title>
        <authorList>
            <person name="Sedici K."/>
            <person name="Godart F."/>
            <person name="Aiese Cigliano R."/>
            <person name="Sanseverino W."/>
            <person name="Barakat M."/>
            <person name="Ortet P."/>
            <person name="Marechal E."/>
            <person name="Cagnac O."/>
            <person name="Amato A."/>
        </authorList>
    </citation>
    <scope>NUCLEOTIDE SEQUENCE [LARGE SCALE GENOMIC DNA]</scope>
</reference>
<dbReference type="InterPro" id="IPR047109">
    <property type="entry name" value="CAD-like"/>
</dbReference>
<dbReference type="Pfam" id="PF00107">
    <property type="entry name" value="ADH_zinc_N"/>
    <property type="match status" value="1"/>
</dbReference>
<keyword evidence="3 5" id="KW-0862">Zinc</keyword>
<keyword evidence="2 5" id="KW-0479">Metal-binding</keyword>
<dbReference type="InterPro" id="IPR036291">
    <property type="entry name" value="NAD(P)-bd_dom_sf"/>
</dbReference>
<dbReference type="SMART" id="SM00829">
    <property type="entry name" value="PKS_ER"/>
    <property type="match status" value="1"/>
</dbReference>
<evidence type="ECO:0000256" key="2">
    <source>
        <dbReference type="ARBA" id="ARBA00022723"/>
    </source>
</evidence>
<dbReference type="FunFam" id="3.40.50.720:FF:000022">
    <property type="entry name" value="Cinnamyl alcohol dehydrogenase"/>
    <property type="match status" value="1"/>
</dbReference>
<feature type="domain" description="Enoyl reductase (ER)" evidence="6">
    <location>
        <begin position="12"/>
        <end position="351"/>
    </location>
</feature>
<comment type="cofactor">
    <cofactor evidence="1 5">
        <name>Zn(2+)</name>
        <dbReference type="ChEBI" id="CHEBI:29105"/>
    </cofactor>
</comment>
<dbReference type="EMBL" id="BEYU01000070">
    <property type="protein sequence ID" value="GBG30017.1"/>
    <property type="molecule type" value="Genomic_DNA"/>
</dbReference>
<dbReference type="Pfam" id="PF08240">
    <property type="entry name" value="ADH_N"/>
    <property type="match status" value="1"/>
</dbReference>
<dbReference type="InterPro" id="IPR002328">
    <property type="entry name" value="ADH_Zn_CS"/>
</dbReference>
<evidence type="ECO:0000256" key="5">
    <source>
        <dbReference type="RuleBase" id="RU361277"/>
    </source>
</evidence>
<evidence type="ECO:0000313" key="8">
    <source>
        <dbReference type="Proteomes" id="UP000241890"/>
    </source>
</evidence>
<name>A0A2R5GGK8_9STRA</name>
<gene>
    <name evidence="7" type="ORF">FCC1311_062372</name>
</gene>
<accession>A0A2R5GGK8</accession>
<dbReference type="InterPro" id="IPR013154">
    <property type="entry name" value="ADH-like_N"/>
</dbReference>
<sequence length="356" mass="38621">MSRTVKGLFVEGPEDKFKRKEFERRALSPKDVDIDIVGAGICSSDLHQVRGEWGDSCYDGPGMCPGHEITGIVRAVGPEVTKFKVGDRVGIGCMVDSCRECEACKGGDEQLCDTGFVGTYNAKYKYEHHPEVGNSTFGGYSTGIVCNEDFVLRIPDNLDLVKAAPLLCAGATCFSPLHYYGFEKGQTLGVAGLGGLGHMAVKFGIAMGAKVVILSRGLAKKEDAFKLGAHEYIDVKDPEALRKGAKSIDMIIDTISAKHDLSEYLNLTKANGKLILLGLPGKELPVDPVSLVMTRRTLGGSIIASVKETQIMLDFCSEHNILPDVELVTADEVDEAYERVHNADVRYRCVIKVDTI</sequence>
<evidence type="ECO:0000256" key="3">
    <source>
        <dbReference type="ARBA" id="ARBA00022833"/>
    </source>
</evidence>
<dbReference type="InterPro" id="IPR013149">
    <property type="entry name" value="ADH-like_C"/>
</dbReference>